<accession>A0A1V6LQJ1</accession>
<evidence type="ECO:0000256" key="2">
    <source>
        <dbReference type="ARBA" id="ARBA00022801"/>
    </source>
</evidence>
<dbReference type="AlphaFoldDB" id="A0A1V6LQJ1"/>
<dbReference type="Proteomes" id="UP000191680">
    <property type="component" value="Unassembled WGS sequence"/>
</dbReference>
<evidence type="ECO:0000259" key="4">
    <source>
        <dbReference type="Pfam" id="PF13472"/>
    </source>
</evidence>
<gene>
    <name evidence="5" type="ORF">BUL40_09955</name>
</gene>
<dbReference type="InterPro" id="IPR013830">
    <property type="entry name" value="SGNH_hydro"/>
</dbReference>
<dbReference type="PANTHER" id="PTHR43695">
    <property type="entry name" value="PUTATIVE (AFU_ORTHOLOGUE AFUA_2G17250)-RELATED"/>
    <property type="match status" value="1"/>
</dbReference>
<comment type="similarity">
    <text evidence="1">Belongs to the 'GDSL' lipolytic enzyme family.</text>
</comment>
<evidence type="ECO:0000313" key="6">
    <source>
        <dbReference type="Proteomes" id="UP000191680"/>
    </source>
</evidence>
<dbReference type="SUPFAM" id="SSF52266">
    <property type="entry name" value="SGNH hydrolase"/>
    <property type="match status" value="1"/>
</dbReference>
<dbReference type="Pfam" id="PF13472">
    <property type="entry name" value="Lipase_GDSL_2"/>
    <property type="match status" value="1"/>
</dbReference>
<dbReference type="InterPro" id="IPR037459">
    <property type="entry name" value="RhgT-like"/>
</dbReference>
<dbReference type="EMBL" id="MTBC01000006">
    <property type="protein sequence ID" value="OQD42442.1"/>
    <property type="molecule type" value="Genomic_DNA"/>
</dbReference>
<evidence type="ECO:0000256" key="1">
    <source>
        <dbReference type="ARBA" id="ARBA00008668"/>
    </source>
</evidence>
<dbReference type="InterPro" id="IPR036514">
    <property type="entry name" value="SGNH_hydro_sf"/>
</dbReference>
<proteinExistence type="inferred from homology"/>
<protein>
    <submittedName>
        <fullName evidence="5">Rhamnogalacturonan acetylesterase</fullName>
    </submittedName>
</protein>
<feature type="signal peptide" evidence="3">
    <location>
        <begin position="1"/>
        <end position="20"/>
    </location>
</feature>
<dbReference type="GO" id="GO:0016788">
    <property type="term" value="F:hydrolase activity, acting on ester bonds"/>
    <property type="evidence" value="ECO:0007669"/>
    <property type="project" value="UniProtKB-ARBA"/>
</dbReference>
<evidence type="ECO:0000313" key="5">
    <source>
        <dbReference type="EMBL" id="OQD42442.1"/>
    </source>
</evidence>
<sequence>MSWIKAFCIVLFLYCLQSNAQEITIYTIGDSTMSNKKNPDKNPEHGWAQVLSQFFTADVQIDNRAVNGRSTKSFIAEGRWDSIVTQLQPGDYVFIQFGHNDQKFKDPDRFTNPYTAYRTNLVRFVLETRAQGAHPILFTSIVRRNFNEFGVLIDTHGEYPLIVRMVANELKVPLIDLQTLTEAWEISYGVEASKQLHLHFKPGEHPYYPNGKEDNTHLSKKGATAIAKMVVEVIEQQQIDLKKYIKP</sequence>
<feature type="domain" description="SGNH hydrolase-type esterase" evidence="4">
    <location>
        <begin position="28"/>
        <end position="223"/>
    </location>
</feature>
<dbReference type="RefSeq" id="WP_080319144.1">
    <property type="nucleotide sequence ID" value="NZ_MTBC01000006.1"/>
</dbReference>
<dbReference type="PANTHER" id="PTHR43695:SF1">
    <property type="entry name" value="RHAMNOGALACTURONAN ACETYLESTERASE"/>
    <property type="match status" value="1"/>
</dbReference>
<keyword evidence="3" id="KW-0732">Signal</keyword>
<dbReference type="OrthoDB" id="9807041at2"/>
<comment type="caution">
    <text evidence="5">The sequence shown here is derived from an EMBL/GenBank/DDBJ whole genome shotgun (WGS) entry which is preliminary data.</text>
</comment>
<evidence type="ECO:0000256" key="3">
    <source>
        <dbReference type="SAM" id="SignalP"/>
    </source>
</evidence>
<organism evidence="5 6">
    <name type="scientific">Croceivirga radicis</name>
    <dbReference type="NCBI Taxonomy" id="1929488"/>
    <lineage>
        <taxon>Bacteria</taxon>
        <taxon>Pseudomonadati</taxon>
        <taxon>Bacteroidota</taxon>
        <taxon>Flavobacteriia</taxon>
        <taxon>Flavobacteriales</taxon>
        <taxon>Flavobacteriaceae</taxon>
        <taxon>Croceivirga</taxon>
    </lineage>
</organism>
<keyword evidence="2" id="KW-0378">Hydrolase</keyword>
<dbReference type="Gene3D" id="3.40.50.1110">
    <property type="entry name" value="SGNH hydrolase"/>
    <property type="match status" value="1"/>
</dbReference>
<reference evidence="5 6" key="1">
    <citation type="submission" date="2016-12" db="EMBL/GenBank/DDBJ databases">
        <authorList>
            <person name="Song W.-J."/>
            <person name="Kurnit D.M."/>
        </authorList>
    </citation>
    <scope>NUCLEOTIDE SEQUENCE [LARGE SCALE GENOMIC DNA]</scope>
    <source>
        <strain evidence="5 6">HSG9</strain>
    </source>
</reference>
<feature type="chain" id="PRO_5013161662" evidence="3">
    <location>
        <begin position="21"/>
        <end position="247"/>
    </location>
</feature>
<keyword evidence="6" id="KW-1185">Reference proteome</keyword>
<name>A0A1V6LQJ1_9FLAO</name>
<dbReference type="CDD" id="cd01821">
    <property type="entry name" value="Rhamnogalacturan_acetylesterase_like"/>
    <property type="match status" value="1"/>
</dbReference>